<dbReference type="SUPFAM" id="SSF48452">
    <property type="entry name" value="TPR-like"/>
    <property type="match status" value="1"/>
</dbReference>
<keyword evidence="2" id="KW-1185">Reference proteome</keyword>
<evidence type="ECO:0000313" key="2">
    <source>
        <dbReference type="Proteomes" id="UP001624684"/>
    </source>
</evidence>
<organism evidence="1 2">
    <name type="scientific">Moraxella oculi</name>
    <dbReference type="NCBI Taxonomy" id="2940516"/>
    <lineage>
        <taxon>Bacteria</taxon>
        <taxon>Pseudomonadati</taxon>
        <taxon>Pseudomonadota</taxon>
        <taxon>Gammaproteobacteria</taxon>
        <taxon>Moraxellales</taxon>
        <taxon>Moraxellaceae</taxon>
        <taxon>Moraxella</taxon>
    </lineage>
</organism>
<dbReference type="Gene3D" id="1.25.40.10">
    <property type="entry name" value="Tetratricopeptide repeat domain"/>
    <property type="match status" value="1"/>
</dbReference>
<sequence>MTYFKRAYEVNPSIKNTHNYAFWAYYEYGEDELALKLFEELMTKNPSSFYPYMAYAHFLLTPLDYSDNANIDAVQHNLDLEIELYQKAITLFDNSPQNYQNNHLYELAYVYNNLANIYAINQNFIEADKYYNQAIHLFSTIVNDNQTDLDCETLKEYLYFTALNKVRLKILANDMMTAKIFLELAKHNECASNADIAHIYALMGDYQACYHEIQYEDIHLSFDWVCYAIFKINPIEYKNKVAKEIKEIQICLNEYRANLADCQEPPEQEDLKSWITDCETELADLKNKQNTPPTPKLSAKEQCLVDLHYFYKCWLFGCERCGNLADDD</sequence>
<dbReference type="Proteomes" id="UP001624684">
    <property type="component" value="Unassembled WGS sequence"/>
</dbReference>
<dbReference type="EMBL" id="JBJJXE010000011">
    <property type="protein sequence ID" value="MFL1732775.1"/>
    <property type="molecule type" value="Genomic_DNA"/>
</dbReference>
<dbReference type="SMART" id="SM00028">
    <property type="entry name" value="TPR"/>
    <property type="match status" value="2"/>
</dbReference>
<dbReference type="InterPro" id="IPR011990">
    <property type="entry name" value="TPR-like_helical_dom_sf"/>
</dbReference>
<dbReference type="InterPro" id="IPR019734">
    <property type="entry name" value="TPR_rpt"/>
</dbReference>
<gene>
    <name evidence="1" type="ORF">ACJHVH_07185</name>
</gene>
<dbReference type="RefSeq" id="WP_407069311.1">
    <property type="nucleotide sequence ID" value="NZ_JBJJXE010000011.1"/>
</dbReference>
<reference evidence="1 2" key="1">
    <citation type="submission" date="2024-11" db="EMBL/GenBank/DDBJ databases">
        <title>First Report of Moraxella oculi in Brazil in an Infectious Bovine Keratoconjunctivitis Outbreak.</title>
        <authorList>
            <person name="Carvalho C.V."/>
            <person name="Domingues R."/>
            <person name="Coutinho C."/>
            <person name="Honorio N.T.B.S."/>
            <person name="Faza D.R.L.R."/>
            <person name="Carvalho W.A."/>
            <person name="Machado A.B.F."/>
            <person name="Martins M.F."/>
            <person name="Gaspar E.B."/>
        </authorList>
    </citation>
    <scope>NUCLEOTIDE SEQUENCE [LARGE SCALE GENOMIC DNA]</scope>
    <source>
        <strain evidence="1 2">2117LE</strain>
    </source>
</reference>
<accession>A0ABW8U7C9</accession>
<proteinExistence type="predicted"/>
<protein>
    <submittedName>
        <fullName evidence="1">Tetratricopeptide repeat protein</fullName>
    </submittedName>
</protein>
<comment type="caution">
    <text evidence="1">The sequence shown here is derived from an EMBL/GenBank/DDBJ whole genome shotgun (WGS) entry which is preliminary data.</text>
</comment>
<name>A0ABW8U7C9_9GAMM</name>
<evidence type="ECO:0000313" key="1">
    <source>
        <dbReference type="EMBL" id="MFL1732775.1"/>
    </source>
</evidence>